<dbReference type="Gene3D" id="1.10.274.10">
    <property type="entry name" value="PtsI, HPr-binding domain"/>
    <property type="match status" value="1"/>
</dbReference>
<evidence type="ECO:0000256" key="10">
    <source>
        <dbReference type="ARBA" id="ARBA00022597"/>
    </source>
</evidence>
<feature type="domain" description="Phosphotransferase system enzyme I N-terminal" evidence="20">
    <location>
        <begin position="22"/>
        <end position="145"/>
    </location>
</feature>
<evidence type="ECO:0000256" key="3">
    <source>
        <dbReference type="ARBA" id="ARBA00002728"/>
    </source>
</evidence>
<evidence type="ECO:0000256" key="14">
    <source>
        <dbReference type="ARBA" id="ARBA00022777"/>
    </source>
</evidence>
<keyword evidence="9 17" id="KW-0963">Cytoplasm</keyword>
<keyword evidence="13 17" id="KW-0479">Metal-binding</keyword>
<evidence type="ECO:0000256" key="8">
    <source>
        <dbReference type="ARBA" id="ARBA00022448"/>
    </source>
</evidence>
<dbReference type="EMBL" id="WNKW01000012">
    <property type="protein sequence ID" value="MTW35455.1"/>
    <property type="molecule type" value="Genomic_DNA"/>
</dbReference>
<evidence type="ECO:0000256" key="6">
    <source>
        <dbReference type="ARBA" id="ARBA00012232"/>
    </source>
</evidence>
<keyword evidence="12 17" id="KW-0598">Phosphotransferase system</keyword>
<keyword evidence="22" id="KW-1185">Reference proteome</keyword>
<evidence type="ECO:0000256" key="4">
    <source>
        <dbReference type="ARBA" id="ARBA00004496"/>
    </source>
</evidence>
<dbReference type="InterPro" id="IPR015813">
    <property type="entry name" value="Pyrv/PenolPyrv_kinase-like_dom"/>
</dbReference>
<keyword evidence="11 17" id="KW-0808">Transferase</keyword>
<evidence type="ECO:0000256" key="12">
    <source>
        <dbReference type="ARBA" id="ARBA00022683"/>
    </source>
</evidence>
<evidence type="ECO:0000256" key="13">
    <source>
        <dbReference type="ARBA" id="ARBA00022723"/>
    </source>
</evidence>
<keyword evidence="8 17" id="KW-0813">Transport</keyword>
<dbReference type="InterPro" id="IPR036618">
    <property type="entry name" value="PtsI_HPr-bd_sf"/>
</dbReference>
<dbReference type="InterPro" id="IPR008731">
    <property type="entry name" value="PTS_EIN"/>
</dbReference>
<comment type="subcellular location">
    <subcellularLocation>
        <location evidence="4 17">Cytoplasm</location>
    </subcellularLocation>
</comment>
<dbReference type="Gene3D" id="3.50.30.10">
    <property type="entry name" value="Phosphohistidine domain"/>
    <property type="match status" value="1"/>
</dbReference>
<protein>
    <recommendedName>
        <fullName evidence="7 17">Phosphoenolpyruvate-protein phosphotransferase</fullName>
        <ecNumber evidence="6 17">2.7.3.9</ecNumber>
    </recommendedName>
    <alternativeName>
        <fullName evidence="16 17">Phosphotransferase system, enzyme I</fullName>
    </alternativeName>
</protein>
<dbReference type="EC" id="2.7.3.9" evidence="6 17"/>
<evidence type="ECO:0000259" key="19">
    <source>
        <dbReference type="Pfam" id="PF02896"/>
    </source>
</evidence>
<evidence type="ECO:0000256" key="1">
    <source>
        <dbReference type="ARBA" id="ARBA00000683"/>
    </source>
</evidence>
<comment type="function">
    <text evidence="3 17">General (non sugar-specific) component of the phosphoenolpyruvate-dependent sugar phosphotransferase system (sugar PTS). This major carbohydrate active-transport system catalyzes the phosphorylation of incoming sugar substrates concomitantly with their translocation across the cell membrane. Enzyme I transfers the phosphoryl group from phosphoenolpyruvate (PEP) to the phosphoryl carrier protein (HPr).</text>
</comment>
<organism evidence="21 22">
    <name type="scientific">Pseudoduganella danionis</name>
    <dbReference type="NCBI Taxonomy" id="1890295"/>
    <lineage>
        <taxon>Bacteria</taxon>
        <taxon>Pseudomonadati</taxon>
        <taxon>Pseudomonadota</taxon>
        <taxon>Betaproteobacteria</taxon>
        <taxon>Burkholderiales</taxon>
        <taxon>Oxalobacteraceae</taxon>
        <taxon>Telluria group</taxon>
        <taxon>Pseudoduganella</taxon>
    </lineage>
</organism>
<dbReference type="Proteomes" id="UP000735592">
    <property type="component" value="Unassembled WGS sequence"/>
</dbReference>
<evidence type="ECO:0000256" key="9">
    <source>
        <dbReference type="ARBA" id="ARBA00022490"/>
    </source>
</evidence>
<dbReference type="PANTHER" id="PTHR46244:SF3">
    <property type="entry name" value="PHOSPHOENOLPYRUVATE-PROTEIN PHOSPHOTRANSFERASE"/>
    <property type="match status" value="1"/>
</dbReference>
<evidence type="ECO:0000256" key="17">
    <source>
        <dbReference type="PIRNR" id="PIRNR000732"/>
    </source>
</evidence>
<evidence type="ECO:0000256" key="11">
    <source>
        <dbReference type="ARBA" id="ARBA00022679"/>
    </source>
</evidence>
<dbReference type="InterPro" id="IPR040442">
    <property type="entry name" value="Pyrv_kinase-like_dom_sf"/>
</dbReference>
<evidence type="ECO:0000256" key="7">
    <source>
        <dbReference type="ARBA" id="ARBA00016544"/>
    </source>
</evidence>
<evidence type="ECO:0000256" key="15">
    <source>
        <dbReference type="ARBA" id="ARBA00022842"/>
    </source>
</evidence>
<evidence type="ECO:0000256" key="16">
    <source>
        <dbReference type="ARBA" id="ARBA00033235"/>
    </source>
</evidence>
<dbReference type="PROSITE" id="PS00370">
    <property type="entry name" value="PEP_ENZYMES_PHOS_SITE"/>
    <property type="match status" value="1"/>
</dbReference>
<dbReference type="InterPro" id="IPR008279">
    <property type="entry name" value="PEP-util_enz_mobile_dom"/>
</dbReference>
<sequence>MPGDRSRLRSPSGAPVASFTLHGIPVSRGIAIGRAHKLAPAALDVQHYLVAEELLEAEVRRLQEALAQVHVELQTLWNELPKDAPTELGAFIDVHALILSDPMISEEPLDIIRTRHYNAEWALLTQIDELSAQFDEIEDPYLRERKVDIQQVAERVLKVLLGTAQTLPAASSGEDEFQAQMIIVAHDISPADMLQFRDRSFIGFVTDVGGQNSHTAIVARSLDIPAAVGMAGASTLIEQDDWLIIDGDAGVVIANPSSLVLEQYRERQAVAARARKKLNKLKKTPAITKDGTEITLLANIELPDDCAAAMEAGANGVGLFRSEFLFMGRDSRIPSEDEQFEQYKRAVVAMKGRPVTIRTLDIGADKPLDQSEQTALNPALGLRAIRYCLAEPQIFLTQLRAILRASAFGKVRILIPMLAHAFEIDQSLAMVEQAKAALRERGEKFDEDVDVGAMIEIPAAALALPMFVKRMDFLSIGTNDLIQYTLAIDRVDYEVAHLYNPLHPAVLQLISMTIAAGHKAGIDVAVCGEMAGDIKLTRLLLGMGLREFSMHPAQLLSVKQEILNSDLARIMPQTRKIMRSMEPNVIADAVEQLQLM</sequence>
<reference evidence="21 22" key="1">
    <citation type="submission" date="2019-11" db="EMBL/GenBank/DDBJ databases">
        <title>Type strains purchased from KCTC, JCM and DSMZ.</title>
        <authorList>
            <person name="Lu H."/>
        </authorList>
    </citation>
    <scope>NUCLEOTIDE SEQUENCE [LARGE SCALE GENOMIC DNA]</scope>
    <source>
        <strain evidence="21 22">DSM 103461</strain>
    </source>
</reference>
<dbReference type="RefSeq" id="WP_155436795.1">
    <property type="nucleotide sequence ID" value="NZ_JBHLXK010000004.1"/>
</dbReference>
<dbReference type="PANTHER" id="PTHR46244">
    <property type="entry name" value="PHOSPHOENOLPYRUVATE-PROTEIN PHOSPHOTRANSFERASE"/>
    <property type="match status" value="1"/>
</dbReference>
<dbReference type="PIRSF" id="PIRSF000732">
    <property type="entry name" value="PTS_enzyme_I"/>
    <property type="match status" value="1"/>
</dbReference>
<dbReference type="Pfam" id="PF05524">
    <property type="entry name" value="PEP-utilisers_N"/>
    <property type="match status" value="1"/>
</dbReference>
<dbReference type="NCBIfam" id="TIGR01417">
    <property type="entry name" value="PTS_I_fam"/>
    <property type="match status" value="1"/>
</dbReference>
<comment type="catalytic activity">
    <reaction evidence="1 17">
        <text>L-histidyl-[protein] + phosphoenolpyruvate = N(pros)-phospho-L-histidyl-[protein] + pyruvate</text>
        <dbReference type="Rhea" id="RHEA:23880"/>
        <dbReference type="Rhea" id="RHEA-COMP:9745"/>
        <dbReference type="Rhea" id="RHEA-COMP:9746"/>
        <dbReference type="ChEBI" id="CHEBI:15361"/>
        <dbReference type="ChEBI" id="CHEBI:29979"/>
        <dbReference type="ChEBI" id="CHEBI:58702"/>
        <dbReference type="ChEBI" id="CHEBI:64837"/>
        <dbReference type="EC" id="2.7.3.9"/>
    </reaction>
</comment>
<dbReference type="InterPro" id="IPR018274">
    <property type="entry name" value="PEP_util_AS"/>
</dbReference>
<dbReference type="Pfam" id="PF00391">
    <property type="entry name" value="PEP-utilizers"/>
    <property type="match status" value="1"/>
</dbReference>
<dbReference type="InterPro" id="IPR036637">
    <property type="entry name" value="Phosphohistidine_dom_sf"/>
</dbReference>
<dbReference type="InterPro" id="IPR023151">
    <property type="entry name" value="PEP_util_CS"/>
</dbReference>
<name>A0ABW9STV8_9BURK</name>
<gene>
    <name evidence="21" type="primary">ptsP</name>
    <name evidence="21" type="ORF">GM655_21910</name>
</gene>
<evidence type="ECO:0000313" key="21">
    <source>
        <dbReference type="EMBL" id="MTW35455.1"/>
    </source>
</evidence>
<dbReference type="SUPFAM" id="SSF52009">
    <property type="entry name" value="Phosphohistidine domain"/>
    <property type="match status" value="1"/>
</dbReference>
<evidence type="ECO:0000259" key="18">
    <source>
        <dbReference type="Pfam" id="PF00391"/>
    </source>
</evidence>
<proteinExistence type="inferred from homology"/>
<dbReference type="GO" id="GO:0008965">
    <property type="term" value="F:phosphoenolpyruvate-protein phosphotransferase activity"/>
    <property type="evidence" value="ECO:0007669"/>
    <property type="project" value="UniProtKB-EC"/>
</dbReference>
<dbReference type="SUPFAM" id="SSF51621">
    <property type="entry name" value="Phosphoenolpyruvate/pyruvate domain"/>
    <property type="match status" value="1"/>
</dbReference>
<dbReference type="Gene3D" id="3.20.20.60">
    <property type="entry name" value="Phosphoenolpyruvate-binding domains"/>
    <property type="match status" value="1"/>
</dbReference>
<dbReference type="Pfam" id="PF02896">
    <property type="entry name" value="PEP-utilizers_C"/>
    <property type="match status" value="1"/>
</dbReference>
<dbReference type="PROSITE" id="PS00742">
    <property type="entry name" value="PEP_ENZYMES_2"/>
    <property type="match status" value="1"/>
</dbReference>
<keyword evidence="10 17" id="KW-0762">Sugar transport</keyword>
<dbReference type="InterPro" id="IPR000121">
    <property type="entry name" value="PEP_util_C"/>
</dbReference>
<dbReference type="InterPro" id="IPR006318">
    <property type="entry name" value="PTS_EI-like"/>
</dbReference>
<dbReference type="SUPFAM" id="SSF47831">
    <property type="entry name" value="Enzyme I of the PEP:sugar phosphotransferase system HPr-binding (sub)domain"/>
    <property type="match status" value="1"/>
</dbReference>
<keyword evidence="15 17" id="KW-0460">Magnesium</keyword>
<evidence type="ECO:0000259" key="20">
    <source>
        <dbReference type="Pfam" id="PF05524"/>
    </source>
</evidence>
<feature type="domain" description="PEP-utilising enzyme C-terminal" evidence="19">
    <location>
        <begin position="276"/>
        <end position="565"/>
    </location>
</feature>
<keyword evidence="14 17" id="KW-0418">Kinase</keyword>
<feature type="domain" description="PEP-utilising enzyme mobile" evidence="18">
    <location>
        <begin position="178"/>
        <end position="250"/>
    </location>
</feature>
<dbReference type="PRINTS" id="PR01736">
    <property type="entry name" value="PHPHTRNFRASE"/>
</dbReference>
<evidence type="ECO:0000313" key="22">
    <source>
        <dbReference type="Proteomes" id="UP000735592"/>
    </source>
</evidence>
<accession>A0ABW9STV8</accession>
<dbReference type="InterPro" id="IPR050499">
    <property type="entry name" value="PEP-utilizing_PTS_enzyme"/>
</dbReference>
<comment type="caution">
    <text evidence="21">The sequence shown here is derived from an EMBL/GenBank/DDBJ whole genome shotgun (WGS) entry which is preliminary data.</text>
</comment>
<comment type="cofactor">
    <cofactor evidence="2 17">
        <name>Mg(2+)</name>
        <dbReference type="ChEBI" id="CHEBI:18420"/>
    </cofactor>
</comment>
<evidence type="ECO:0000256" key="5">
    <source>
        <dbReference type="ARBA" id="ARBA00007837"/>
    </source>
</evidence>
<evidence type="ECO:0000256" key="2">
    <source>
        <dbReference type="ARBA" id="ARBA00001946"/>
    </source>
</evidence>
<dbReference type="InterPro" id="IPR024692">
    <property type="entry name" value="PTS_EI"/>
</dbReference>
<comment type="similarity">
    <text evidence="5 17">Belongs to the PEP-utilizing enzyme family.</text>
</comment>